<sequence>MASSDEPLLDLEVTGIAHGGVAVARHEGRVVFVADAIPGERVRARVRDDRHDRFWRADTVDVLDASPDRRRHPWPEAGLERDPAVRAGGAEFGHIRPARQRALKAQVLAEAMQRFAGLELDVPVGAVSASAADAGAPADPDEPAEGWRTRVRLHVDAEGRVGPYAARSHDVVPVASVPLAVLELQEIAALDRRFEGAAEIDLIAPSAGEAELVVRPAGERRGGAARRGRRAASTRDAARPHIVERVGDRLFRLDRDGFWQVHRGAATTLSRAVREHLDPARFDPDADNLDLYGGVGLLAAAVGDRFGGDARITTVEADRRASEHAAGNLADRPSAQAVAARVDRYLDRLDRGGRTLAGASVVLDPPRSGAGRAVVDRLAALGPAQIVYVACDPVALARDVGLFREHGYGLEAVDAYDLFPDTHHLEAVARLTAIVG</sequence>
<name>A0A975FNV4_9MICO</name>
<keyword evidence="1 4" id="KW-0489">Methyltransferase</keyword>
<feature type="binding site" evidence="4">
    <location>
        <position position="364"/>
    </location>
    <ligand>
        <name>S-adenosyl-L-methionine</name>
        <dbReference type="ChEBI" id="CHEBI:59789"/>
    </ligand>
</feature>
<feature type="binding site" evidence="4">
    <location>
        <position position="292"/>
    </location>
    <ligand>
        <name>S-adenosyl-L-methionine</name>
        <dbReference type="ChEBI" id="CHEBI:59789"/>
    </ligand>
</feature>
<evidence type="ECO:0000256" key="1">
    <source>
        <dbReference type="ARBA" id="ARBA00022603"/>
    </source>
</evidence>
<keyword evidence="2 4" id="KW-0808">Transferase</keyword>
<dbReference type="GO" id="GO:0070475">
    <property type="term" value="P:rRNA base methylation"/>
    <property type="evidence" value="ECO:0007669"/>
    <property type="project" value="TreeGrafter"/>
</dbReference>
<dbReference type="EMBL" id="CP071696">
    <property type="protein sequence ID" value="QTX05307.1"/>
    <property type="molecule type" value="Genomic_DNA"/>
</dbReference>
<dbReference type="InterPro" id="IPR029063">
    <property type="entry name" value="SAM-dependent_MTases_sf"/>
</dbReference>
<dbReference type="PROSITE" id="PS51687">
    <property type="entry name" value="SAM_MT_RNA_M5U"/>
    <property type="match status" value="1"/>
</dbReference>
<keyword evidence="7" id="KW-1185">Reference proteome</keyword>
<dbReference type="Pfam" id="PF05958">
    <property type="entry name" value="tRNA_U5-meth_tr"/>
    <property type="match status" value="1"/>
</dbReference>
<evidence type="ECO:0000256" key="3">
    <source>
        <dbReference type="ARBA" id="ARBA00022691"/>
    </source>
</evidence>
<dbReference type="SUPFAM" id="SSF50249">
    <property type="entry name" value="Nucleic acid-binding proteins"/>
    <property type="match status" value="1"/>
</dbReference>
<evidence type="ECO:0000313" key="7">
    <source>
        <dbReference type="Proteomes" id="UP000671914"/>
    </source>
</evidence>
<evidence type="ECO:0000313" key="6">
    <source>
        <dbReference type="EMBL" id="QTX05307.1"/>
    </source>
</evidence>
<reference evidence="6" key="1">
    <citation type="submission" date="2021-03" db="EMBL/GenBank/DDBJ databases">
        <title>Agromyces archimandritus sp. nov., isolated from the cockroach Archimandrita tessellata.</title>
        <authorList>
            <person name="Guzman J."/>
            <person name="Ortuzar M."/>
            <person name="Poehlein A."/>
            <person name="Daniel R."/>
            <person name="Trujillo M."/>
            <person name="Vilcinskas A."/>
        </authorList>
    </citation>
    <scope>NUCLEOTIDE SEQUENCE</scope>
    <source>
        <strain evidence="6">G127AT</strain>
    </source>
</reference>
<feature type="binding site" evidence="4">
    <location>
        <position position="316"/>
    </location>
    <ligand>
        <name>S-adenosyl-L-methionine</name>
        <dbReference type="ChEBI" id="CHEBI:59789"/>
    </ligand>
</feature>
<dbReference type="InterPro" id="IPR010280">
    <property type="entry name" value="U5_MeTrfase_fam"/>
</dbReference>
<protein>
    <submittedName>
        <fullName evidence="6">Class I SAM-dependent RNA methyltransferase</fullName>
    </submittedName>
</protein>
<dbReference type="InterPro" id="IPR002792">
    <property type="entry name" value="TRAM_dom"/>
</dbReference>
<evidence type="ECO:0000256" key="4">
    <source>
        <dbReference type="PROSITE-ProRule" id="PRU01024"/>
    </source>
</evidence>
<dbReference type="AlphaFoldDB" id="A0A975FNV4"/>
<keyword evidence="3 4" id="KW-0949">S-adenosyl-L-methionine</keyword>
<feature type="active site" description="Nucleophile" evidence="4">
    <location>
        <position position="391"/>
    </location>
</feature>
<dbReference type="RefSeq" id="WP_210899879.1">
    <property type="nucleotide sequence ID" value="NZ_CP071696.1"/>
</dbReference>
<evidence type="ECO:0000259" key="5">
    <source>
        <dbReference type="PROSITE" id="PS50926"/>
    </source>
</evidence>
<dbReference type="KEGG" id="aarc:G127AT_03505"/>
<comment type="similarity">
    <text evidence="4">Belongs to the class I-like SAM-binding methyltransferase superfamily. RNA M5U methyltransferase family.</text>
</comment>
<proteinExistence type="inferred from homology"/>
<dbReference type="Gene3D" id="3.40.50.150">
    <property type="entry name" value="Vaccinia Virus protein VP39"/>
    <property type="match status" value="1"/>
</dbReference>
<dbReference type="GO" id="GO:0070041">
    <property type="term" value="F:rRNA (uridine-C5-)-methyltransferase activity"/>
    <property type="evidence" value="ECO:0007669"/>
    <property type="project" value="TreeGrafter"/>
</dbReference>
<feature type="domain" description="TRAM" evidence="5">
    <location>
        <begin position="1"/>
        <end position="61"/>
    </location>
</feature>
<dbReference type="Proteomes" id="UP000671914">
    <property type="component" value="Chromosome"/>
</dbReference>
<dbReference type="Gene3D" id="2.40.50.140">
    <property type="entry name" value="Nucleic acid-binding proteins"/>
    <property type="match status" value="1"/>
</dbReference>
<dbReference type="PANTHER" id="PTHR11061">
    <property type="entry name" value="RNA M5U METHYLTRANSFERASE"/>
    <property type="match status" value="1"/>
</dbReference>
<dbReference type="PANTHER" id="PTHR11061:SF30">
    <property type="entry name" value="TRNA (URACIL(54)-C(5))-METHYLTRANSFERASE"/>
    <property type="match status" value="1"/>
</dbReference>
<organism evidence="6 7">
    <name type="scientific">Agromyces archimandritae</name>
    <dbReference type="NCBI Taxonomy" id="2781962"/>
    <lineage>
        <taxon>Bacteria</taxon>
        <taxon>Bacillati</taxon>
        <taxon>Actinomycetota</taxon>
        <taxon>Actinomycetes</taxon>
        <taxon>Micrococcales</taxon>
        <taxon>Microbacteriaceae</taxon>
        <taxon>Agromyces</taxon>
    </lineage>
</organism>
<evidence type="ECO:0000256" key="2">
    <source>
        <dbReference type="ARBA" id="ARBA00022679"/>
    </source>
</evidence>
<gene>
    <name evidence="6" type="ORF">G127AT_03505</name>
</gene>
<dbReference type="PROSITE" id="PS50926">
    <property type="entry name" value="TRAM"/>
    <property type="match status" value="1"/>
</dbReference>
<dbReference type="InterPro" id="IPR012340">
    <property type="entry name" value="NA-bd_OB-fold"/>
</dbReference>
<accession>A0A975FNV4</accession>
<dbReference type="Gene3D" id="2.40.50.1070">
    <property type="match status" value="1"/>
</dbReference>
<dbReference type="SUPFAM" id="SSF53335">
    <property type="entry name" value="S-adenosyl-L-methionine-dependent methyltransferases"/>
    <property type="match status" value="1"/>
</dbReference>
<feature type="binding site" evidence="4">
    <location>
        <position position="260"/>
    </location>
    <ligand>
        <name>S-adenosyl-L-methionine</name>
        <dbReference type="ChEBI" id="CHEBI:59789"/>
    </ligand>
</feature>